<keyword evidence="10 15" id="KW-0482">Metalloprotease</keyword>
<dbReference type="SUPFAM" id="SSF158682">
    <property type="entry name" value="TerB-like"/>
    <property type="match status" value="1"/>
</dbReference>
<evidence type="ECO:0000256" key="9">
    <source>
        <dbReference type="ARBA" id="ARBA00022989"/>
    </source>
</evidence>
<dbReference type="Gene3D" id="3.30.2010.10">
    <property type="entry name" value="Metalloproteases ('zincins'), catalytic domain"/>
    <property type="match status" value="1"/>
</dbReference>
<evidence type="ECO:0000256" key="6">
    <source>
        <dbReference type="ARBA" id="ARBA00022723"/>
    </source>
</evidence>
<keyword evidence="16" id="KW-1185">Reference proteome</keyword>
<feature type="domain" description="Peptidase M48" evidence="14">
    <location>
        <begin position="125"/>
        <end position="340"/>
    </location>
</feature>
<feature type="transmembrane region" description="Helical" evidence="13">
    <location>
        <begin position="73"/>
        <end position="93"/>
    </location>
</feature>
<proteinExistence type="predicted"/>
<keyword evidence="9 13" id="KW-1133">Transmembrane helix</keyword>
<evidence type="ECO:0000259" key="14">
    <source>
        <dbReference type="Pfam" id="PF01435"/>
    </source>
</evidence>
<keyword evidence="3" id="KW-1003">Cell membrane</keyword>
<evidence type="ECO:0000256" key="10">
    <source>
        <dbReference type="ARBA" id="ARBA00023049"/>
    </source>
</evidence>
<dbReference type="InterPro" id="IPR050083">
    <property type="entry name" value="HtpX_protease"/>
</dbReference>
<evidence type="ECO:0000313" key="16">
    <source>
        <dbReference type="Proteomes" id="UP001596018"/>
    </source>
</evidence>
<accession>A0ABW0JVN1</accession>
<dbReference type="PANTHER" id="PTHR43221">
    <property type="entry name" value="PROTEASE HTPX"/>
    <property type="match status" value="1"/>
</dbReference>
<evidence type="ECO:0000256" key="13">
    <source>
        <dbReference type="SAM" id="Phobius"/>
    </source>
</evidence>
<dbReference type="GO" id="GO:0008237">
    <property type="term" value="F:metallopeptidase activity"/>
    <property type="evidence" value="ECO:0007669"/>
    <property type="project" value="UniProtKB-KW"/>
</dbReference>
<dbReference type="InterPro" id="IPR029024">
    <property type="entry name" value="TerB-like"/>
</dbReference>
<organism evidence="15 16">
    <name type="scientific">Rhodanobacter ginsenosidimutans</name>
    <dbReference type="NCBI Taxonomy" id="490571"/>
    <lineage>
        <taxon>Bacteria</taxon>
        <taxon>Pseudomonadati</taxon>
        <taxon>Pseudomonadota</taxon>
        <taxon>Gammaproteobacteria</taxon>
        <taxon>Lysobacterales</taxon>
        <taxon>Rhodanobacteraceae</taxon>
        <taxon>Rhodanobacter</taxon>
    </lineage>
</organism>
<evidence type="ECO:0000256" key="3">
    <source>
        <dbReference type="ARBA" id="ARBA00022475"/>
    </source>
</evidence>
<dbReference type="RefSeq" id="WP_056079656.1">
    <property type="nucleotide sequence ID" value="NZ_JALBWS010000014.1"/>
</dbReference>
<keyword evidence="5 13" id="KW-0812">Transmembrane</keyword>
<evidence type="ECO:0000256" key="11">
    <source>
        <dbReference type="ARBA" id="ARBA00023136"/>
    </source>
</evidence>
<keyword evidence="11 13" id="KW-0472">Membrane</keyword>
<keyword evidence="6" id="KW-0479">Metal-binding</keyword>
<dbReference type="Proteomes" id="UP001596018">
    <property type="component" value="Unassembled WGS sequence"/>
</dbReference>
<comment type="cofactor">
    <cofactor evidence="1">
        <name>Zn(2+)</name>
        <dbReference type="ChEBI" id="CHEBI:29105"/>
    </cofactor>
</comment>
<comment type="caution">
    <text evidence="15">The sequence shown here is derived from an EMBL/GenBank/DDBJ whole genome shotgun (WGS) entry which is preliminary data.</text>
</comment>
<protein>
    <submittedName>
        <fullName evidence="15">M48 family metalloprotease</fullName>
        <ecNumber evidence="15">3.4.24.-</ecNumber>
    </submittedName>
</protein>
<keyword evidence="8" id="KW-0862">Zinc</keyword>
<keyword evidence="7 15" id="KW-0378">Hydrolase</keyword>
<feature type="transmembrane region" description="Helical" evidence="13">
    <location>
        <begin position="205"/>
        <end position="223"/>
    </location>
</feature>
<gene>
    <name evidence="15" type="ORF">ACFPK0_07545</name>
</gene>
<evidence type="ECO:0000256" key="5">
    <source>
        <dbReference type="ARBA" id="ARBA00022692"/>
    </source>
</evidence>
<evidence type="ECO:0000256" key="1">
    <source>
        <dbReference type="ARBA" id="ARBA00001947"/>
    </source>
</evidence>
<dbReference type="PANTHER" id="PTHR43221:SF1">
    <property type="entry name" value="PROTEASE HTPX"/>
    <property type="match status" value="1"/>
</dbReference>
<evidence type="ECO:0000256" key="4">
    <source>
        <dbReference type="ARBA" id="ARBA00022670"/>
    </source>
</evidence>
<dbReference type="EC" id="3.4.24.-" evidence="15"/>
<keyword evidence="4" id="KW-0645">Protease</keyword>
<evidence type="ECO:0000313" key="15">
    <source>
        <dbReference type="EMBL" id="MFC5439861.1"/>
    </source>
</evidence>
<reference evidence="16" key="1">
    <citation type="journal article" date="2019" name="Int. J. Syst. Evol. Microbiol.">
        <title>The Global Catalogue of Microorganisms (GCM) 10K type strain sequencing project: providing services to taxonomists for standard genome sequencing and annotation.</title>
        <authorList>
            <consortium name="The Broad Institute Genomics Platform"/>
            <consortium name="The Broad Institute Genome Sequencing Center for Infectious Disease"/>
            <person name="Wu L."/>
            <person name="Ma J."/>
        </authorList>
    </citation>
    <scope>NUCLEOTIDE SEQUENCE [LARGE SCALE GENOMIC DNA]</scope>
    <source>
        <strain evidence="16">KACC 12822</strain>
    </source>
</reference>
<sequence length="703" mass="76375">MSEQRGRPGDGRSSTDFFGRQDDAQRATRRMLLLLALAVTLVLVALVAALALGKYAFMHYFGLVYAGYSPWPATSTMAGIAIVAAGAIGWVSWSRMRELDLGGRVVMEWIGARDVDPDTTDPVHRRLNNIVQEMAIASSIPPPDVFLLVREDGINAFAAGHGTADAAICVTQGCLDKLTRDELQGVIAHEFSHIVHGDMRLNIRLIGLLAGVMFLATTGRSMIYGDFSSGRKDPTFYMLGQYSIGFILLCVGSIGHLAGRVLQAAVSRSREFLADAAAVQFTRQQLGLVGALRKIQALSAGSALHGFDSSEVAHMLFGEGGRWSRLLATHPTVPVRIRALGMPYREQDIARIARDWQTTVRTADADARHVSLAGFAPAMATAHEGNRATTRVAQTPGTATPRALTTSIGQTIETAIHTANHLLQSVPRRLLDAAASTDDAPALILSLAVDTDRAWRTTQLDHIEHHLGATFRAQVDTLLDAGTRLTPKARLPLLQLALPRLRRMPHAQGQMLLQALDALIHADGRIGLYEFCLVRLVRLYLDEAAQPARARIAGPARLFDRRADFATLCAILAGRDGVDGNAARHIWQQAMDSALPDHGLAYAVPPAWQTSLDALLQRLDALRPIDKELAIEGLAIAVLADQRVTLEEAELLRLICACLHCPLPPFLVMADGRGKHEYRSAFTEGSEPNPLTRENDALTTETR</sequence>
<comment type="subcellular location">
    <subcellularLocation>
        <location evidence="2">Cell membrane</location>
        <topology evidence="2">Multi-pass membrane protein</topology>
    </subcellularLocation>
</comment>
<evidence type="ECO:0000256" key="7">
    <source>
        <dbReference type="ARBA" id="ARBA00022801"/>
    </source>
</evidence>
<dbReference type="InterPro" id="IPR001915">
    <property type="entry name" value="Peptidase_M48"/>
</dbReference>
<name>A0ABW0JVN1_9GAMM</name>
<feature type="transmembrane region" description="Helical" evidence="13">
    <location>
        <begin position="32"/>
        <end position="53"/>
    </location>
</feature>
<evidence type="ECO:0000256" key="2">
    <source>
        <dbReference type="ARBA" id="ARBA00004651"/>
    </source>
</evidence>
<evidence type="ECO:0000256" key="12">
    <source>
        <dbReference type="SAM" id="MobiDB-lite"/>
    </source>
</evidence>
<evidence type="ECO:0000256" key="8">
    <source>
        <dbReference type="ARBA" id="ARBA00022833"/>
    </source>
</evidence>
<feature type="region of interest" description="Disordered" evidence="12">
    <location>
        <begin position="680"/>
        <end position="703"/>
    </location>
</feature>
<dbReference type="EMBL" id="JBHSMM010000001">
    <property type="protein sequence ID" value="MFC5439861.1"/>
    <property type="molecule type" value="Genomic_DNA"/>
</dbReference>
<dbReference type="Pfam" id="PF01435">
    <property type="entry name" value="Peptidase_M48"/>
    <property type="match status" value="1"/>
</dbReference>
<feature type="transmembrane region" description="Helical" evidence="13">
    <location>
        <begin position="243"/>
        <end position="262"/>
    </location>
</feature>